<protein>
    <recommendedName>
        <fullName evidence="2">GemA protein</fullName>
    </recommendedName>
</protein>
<gene>
    <name evidence="1" type="ORF">Unknown280_0190</name>
</gene>
<dbReference type="EMBL" id="MN577574">
    <property type="protein sequence ID" value="QGT51327.1"/>
    <property type="molecule type" value="Genomic_DNA"/>
</dbReference>
<organism evidence="1">
    <name type="scientific">uncultured Spirochaetaceae bacterium</name>
    <dbReference type="NCBI Taxonomy" id="201186"/>
    <lineage>
        <taxon>Bacteria</taxon>
        <taxon>Pseudomonadati</taxon>
        <taxon>Spirochaetota</taxon>
        <taxon>Spirochaetia</taxon>
        <taxon>Spirochaetales</taxon>
        <taxon>Spirochaetaceae</taxon>
        <taxon>environmental samples</taxon>
    </lineage>
</organism>
<evidence type="ECO:0008006" key="2">
    <source>
        <dbReference type="Google" id="ProtNLM"/>
    </source>
</evidence>
<sequence>MKNQRQKFIRLIHVAKKNIGLSDEDYRVVLEGAVGKNSCSEMNIAELEKVCKTLKRLSFRPNRLTVSDIEVGSANWEQINYIKGLWCKVARVKTDRALNSFIYRITSVRHLRFLTVGSAQKVIVALKKMEGSL</sequence>
<accession>A0A650EN97</accession>
<evidence type="ECO:0000313" key="1">
    <source>
        <dbReference type="EMBL" id="QGT51327.1"/>
    </source>
</evidence>
<name>A0A650EN97_9SPIO</name>
<dbReference type="AlphaFoldDB" id="A0A650EN97"/>
<proteinExistence type="predicted"/>
<reference evidence="1" key="1">
    <citation type="journal article" date="2020" name="J. ISSAAS">
        <title>Lactobacilli and other gastrointestinal microbiota of Peromyscus leucopus, reservoir host for agents of Lyme disease and other zoonoses in North America.</title>
        <authorList>
            <person name="Milovic A."/>
            <person name="Bassam K."/>
            <person name="Shao H."/>
            <person name="Chatzistamou I."/>
            <person name="Tufts D.M."/>
            <person name="Diuk-Wasser M."/>
            <person name="Barbour A.G."/>
        </authorList>
    </citation>
    <scope>NUCLEOTIDE SEQUENCE</scope>
    <source>
        <strain evidence="1">LL50</strain>
    </source>
</reference>
<dbReference type="InterPro" id="IPR009363">
    <property type="entry name" value="Phage_Mu_Gp16"/>
</dbReference>
<dbReference type="Pfam" id="PF06252">
    <property type="entry name" value="GemA"/>
    <property type="match status" value="1"/>
</dbReference>